<feature type="binding site" evidence="3">
    <location>
        <position position="74"/>
    </location>
    <ligand>
        <name>GTP</name>
        <dbReference type="ChEBI" id="CHEBI:37565"/>
    </ligand>
</feature>
<keyword evidence="1 3" id="KW-0547">Nucleotide-binding</keyword>
<evidence type="ECO:0000256" key="4">
    <source>
        <dbReference type="PIRSR" id="PIRSR606689-2"/>
    </source>
</evidence>
<feature type="binding site" evidence="4">
    <location>
        <position position="35"/>
    </location>
    <ligand>
        <name>Mg(2+)</name>
        <dbReference type="ChEBI" id="CHEBI:18420"/>
    </ligand>
</feature>
<dbReference type="EnsemblMetazoa" id="XM_021054938.2">
    <property type="protein sequence ID" value="XP_020910597.1"/>
    <property type="gene ID" value="LOC110248412"/>
</dbReference>
<accession>A0A913XVQ2</accession>
<feature type="compositionally biased region" description="Basic and acidic residues" evidence="5">
    <location>
        <begin position="225"/>
        <end position="245"/>
    </location>
</feature>
<dbReference type="Proteomes" id="UP000887567">
    <property type="component" value="Unplaced"/>
</dbReference>
<organism evidence="6 7">
    <name type="scientific">Exaiptasia diaphana</name>
    <name type="common">Tropical sea anemone</name>
    <name type="synonym">Aiptasia pulchella</name>
    <dbReference type="NCBI Taxonomy" id="2652724"/>
    <lineage>
        <taxon>Eukaryota</taxon>
        <taxon>Metazoa</taxon>
        <taxon>Cnidaria</taxon>
        <taxon>Anthozoa</taxon>
        <taxon>Hexacorallia</taxon>
        <taxon>Actiniaria</taxon>
        <taxon>Aiptasiidae</taxon>
        <taxon>Exaiptasia</taxon>
    </lineage>
</organism>
<evidence type="ECO:0000313" key="7">
    <source>
        <dbReference type="Proteomes" id="UP000887567"/>
    </source>
</evidence>
<dbReference type="PRINTS" id="PR00328">
    <property type="entry name" value="SAR1GTPBP"/>
</dbReference>
<sequence length="431" mass="49527">MFSIMVNCFTWIKRRREPIKKVTLLMVGLDNAGKTSTVADLKGDTLDGITPTVGFLTSSVALYRYNVTIYDIGGGSRIRPIWNNYFSEAYGIVFVVDASDRQRLHETRDVLHESMNSAKIYGKPILILANKQDIKGAMKEEEVYEQLDIDGFSKRNKCQCQVYSCTAILGQGNKIDRQIKKGFQWLLQEISQNYSTLSQRVERDYTEQKRIAAEERKKKLERIRREKEAREKEEQEAAERAAKQEDSDDDVVVGKNPKKKETTPPKPKKRSKKKIQVKEENSSEEYVQNETHQDTTEPSIEENRTPARGRLAPIDLEPAETDKKKKKKKKRKTNKTAPINDEMELQTKRNISAWEDSHHGSSSMNGFSGGKTKSRVSPRRLEPLSHPIITESRTINSSADEDIEEPRHLKPIRTKSWTRTRPNSEDQDIIT</sequence>
<feature type="binding site" evidence="3">
    <location>
        <begin position="28"/>
        <end position="35"/>
    </location>
    <ligand>
        <name>GTP</name>
        <dbReference type="ChEBI" id="CHEBI:37565"/>
    </ligand>
</feature>
<dbReference type="KEGG" id="epa:110248412"/>
<keyword evidence="7" id="KW-1185">Reference proteome</keyword>
<dbReference type="Gene3D" id="3.40.50.300">
    <property type="entry name" value="P-loop containing nucleotide triphosphate hydrolases"/>
    <property type="match status" value="1"/>
</dbReference>
<evidence type="ECO:0000256" key="2">
    <source>
        <dbReference type="ARBA" id="ARBA00023134"/>
    </source>
</evidence>
<dbReference type="FunFam" id="3.40.50.300:FF:000415">
    <property type="entry name" value="ADP-ribosylation factor-like GTPase 13B"/>
    <property type="match status" value="1"/>
</dbReference>
<keyword evidence="4" id="KW-0460">Magnesium</keyword>
<dbReference type="PROSITE" id="PS51419">
    <property type="entry name" value="RAB"/>
    <property type="match status" value="1"/>
</dbReference>
<dbReference type="SUPFAM" id="SSF52540">
    <property type="entry name" value="P-loop containing nucleoside triphosphate hydrolases"/>
    <property type="match status" value="1"/>
</dbReference>
<dbReference type="PROSITE" id="PS51417">
    <property type="entry name" value="ARF"/>
    <property type="match status" value="1"/>
</dbReference>
<dbReference type="InterPro" id="IPR006689">
    <property type="entry name" value="Small_GTPase_ARF/SAR"/>
</dbReference>
<dbReference type="OMA" id="QKMEHEQ"/>
<evidence type="ECO:0000256" key="3">
    <source>
        <dbReference type="PIRSR" id="PIRSR606689-1"/>
    </source>
</evidence>
<evidence type="ECO:0008006" key="8">
    <source>
        <dbReference type="Google" id="ProtNLM"/>
    </source>
</evidence>
<dbReference type="InterPro" id="IPR051995">
    <property type="entry name" value="Ciliary_GTPase"/>
</dbReference>
<proteinExistence type="predicted"/>
<keyword evidence="4" id="KW-0479">Metal-binding</keyword>
<keyword evidence="2 3" id="KW-0342">GTP-binding</keyword>
<dbReference type="GO" id="GO:0046872">
    <property type="term" value="F:metal ion binding"/>
    <property type="evidence" value="ECO:0007669"/>
    <property type="project" value="UniProtKB-KW"/>
</dbReference>
<dbReference type="OrthoDB" id="14717at2759"/>
<feature type="compositionally biased region" description="Basic residues" evidence="5">
    <location>
        <begin position="409"/>
        <end position="418"/>
    </location>
</feature>
<dbReference type="NCBIfam" id="TIGR00231">
    <property type="entry name" value="small_GTP"/>
    <property type="match status" value="1"/>
</dbReference>
<feature type="region of interest" description="Disordered" evidence="5">
    <location>
        <begin position="225"/>
        <end position="431"/>
    </location>
</feature>
<dbReference type="SMART" id="SM00177">
    <property type="entry name" value="ARF"/>
    <property type="match status" value="1"/>
</dbReference>
<feature type="binding site" evidence="4">
    <location>
        <position position="52"/>
    </location>
    <ligand>
        <name>Mg(2+)</name>
        <dbReference type="ChEBI" id="CHEBI:18420"/>
    </ligand>
</feature>
<dbReference type="InterPro" id="IPR005225">
    <property type="entry name" value="Small_GTP-bd"/>
</dbReference>
<evidence type="ECO:0000256" key="1">
    <source>
        <dbReference type="ARBA" id="ARBA00022741"/>
    </source>
</evidence>
<dbReference type="GeneID" id="110248412"/>
<dbReference type="GO" id="GO:0005929">
    <property type="term" value="C:cilium"/>
    <property type="evidence" value="ECO:0007669"/>
    <property type="project" value="UniProtKB-ARBA"/>
</dbReference>
<feature type="compositionally biased region" description="Basic residues" evidence="5">
    <location>
        <begin position="266"/>
        <end position="275"/>
    </location>
</feature>
<evidence type="ECO:0000256" key="5">
    <source>
        <dbReference type="SAM" id="MobiDB-lite"/>
    </source>
</evidence>
<feature type="compositionally biased region" description="Basic and acidic residues" evidence="5">
    <location>
        <begin position="291"/>
        <end position="305"/>
    </location>
</feature>
<evidence type="ECO:0000313" key="6">
    <source>
        <dbReference type="EnsemblMetazoa" id="XP_020910597.1"/>
    </source>
</evidence>
<dbReference type="RefSeq" id="XP_020910597.1">
    <property type="nucleotide sequence ID" value="XM_021054938.2"/>
</dbReference>
<dbReference type="SMART" id="SM00178">
    <property type="entry name" value="SAR"/>
    <property type="match status" value="1"/>
</dbReference>
<protein>
    <recommendedName>
        <fullName evidence="8">ADP-ribosylation factor-like protein 13B</fullName>
    </recommendedName>
</protein>
<dbReference type="GO" id="GO:0005525">
    <property type="term" value="F:GTP binding"/>
    <property type="evidence" value="ECO:0007669"/>
    <property type="project" value="UniProtKB-KW"/>
</dbReference>
<dbReference type="AlphaFoldDB" id="A0A913XVQ2"/>
<dbReference type="PANTHER" id="PTHR46090">
    <property type="entry name" value="ADP-RIBOSYLATION FACTOR-LIKE PROTEIN 13B"/>
    <property type="match status" value="1"/>
</dbReference>
<reference evidence="6" key="1">
    <citation type="submission" date="2022-11" db="UniProtKB">
        <authorList>
            <consortium name="EnsemblMetazoa"/>
        </authorList>
    </citation>
    <scope>IDENTIFICATION</scope>
</reference>
<feature type="compositionally biased region" description="Basic residues" evidence="5">
    <location>
        <begin position="324"/>
        <end position="334"/>
    </location>
</feature>
<dbReference type="GO" id="GO:0003924">
    <property type="term" value="F:GTPase activity"/>
    <property type="evidence" value="ECO:0007669"/>
    <property type="project" value="InterPro"/>
</dbReference>
<name>A0A913XVQ2_EXADI</name>
<dbReference type="InterPro" id="IPR027417">
    <property type="entry name" value="P-loop_NTPase"/>
</dbReference>
<dbReference type="PANTHER" id="PTHR46090:SF2">
    <property type="entry name" value="ADP-RIBOSYLATION FACTOR-LIKE PROTEIN 13B"/>
    <property type="match status" value="1"/>
</dbReference>
<feature type="binding site" evidence="3">
    <location>
        <begin position="130"/>
        <end position="133"/>
    </location>
    <ligand>
        <name>GTP</name>
        <dbReference type="ChEBI" id="CHEBI:37565"/>
    </ligand>
</feature>
<dbReference type="Pfam" id="PF00025">
    <property type="entry name" value="Arf"/>
    <property type="match status" value="1"/>
</dbReference>